<dbReference type="EMBL" id="JAGFBS010000018">
    <property type="protein sequence ID" value="KAG6374269.1"/>
    <property type="molecule type" value="Genomic_DNA"/>
</dbReference>
<proteinExistence type="predicted"/>
<dbReference type="Proteomes" id="UP000683000">
    <property type="component" value="Unassembled WGS sequence"/>
</dbReference>
<accession>A0A8I2YKV4</accession>
<dbReference type="AlphaFoldDB" id="A0A8I2YKV4"/>
<name>A0A8I2YKV4_9AGAM</name>
<evidence type="ECO:0000313" key="1">
    <source>
        <dbReference type="EMBL" id="KAG6374269.1"/>
    </source>
</evidence>
<protein>
    <submittedName>
        <fullName evidence="1">Uncharacterized protein</fullName>
    </submittedName>
</protein>
<gene>
    <name evidence="1" type="ORF">JVT61DRAFT_4290</name>
</gene>
<reference evidence="1" key="1">
    <citation type="submission" date="2021-03" db="EMBL/GenBank/DDBJ databases">
        <title>Evolutionary innovations through gain and loss of genes in the ectomycorrhizal Boletales.</title>
        <authorList>
            <person name="Wu G."/>
            <person name="Miyauchi S."/>
            <person name="Morin E."/>
            <person name="Yang Z.-L."/>
            <person name="Xu J."/>
            <person name="Martin F.M."/>
        </authorList>
    </citation>
    <scope>NUCLEOTIDE SEQUENCE</scope>
    <source>
        <strain evidence="1">BR01</strain>
    </source>
</reference>
<comment type="caution">
    <text evidence="1">The sequence shown here is derived from an EMBL/GenBank/DDBJ whole genome shotgun (WGS) entry which is preliminary data.</text>
</comment>
<evidence type="ECO:0000313" key="2">
    <source>
        <dbReference type="Proteomes" id="UP000683000"/>
    </source>
</evidence>
<dbReference type="OrthoDB" id="3239511at2759"/>
<sequence>MASSSSHHDQSVSVELPHDFKTRFHPHSNCPPLFQYQNDFGHRDIHDLAPDAQPWHLFAEEGDYQFAEIALQAGLNMSQANSLLTLISRISQGMAKVTLRNEVDL</sequence>
<keyword evidence="2" id="KW-1185">Reference proteome</keyword>
<organism evidence="1 2">
    <name type="scientific">Boletus reticuloceps</name>
    <dbReference type="NCBI Taxonomy" id="495285"/>
    <lineage>
        <taxon>Eukaryota</taxon>
        <taxon>Fungi</taxon>
        <taxon>Dikarya</taxon>
        <taxon>Basidiomycota</taxon>
        <taxon>Agaricomycotina</taxon>
        <taxon>Agaricomycetes</taxon>
        <taxon>Agaricomycetidae</taxon>
        <taxon>Boletales</taxon>
        <taxon>Boletineae</taxon>
        <taxon>Boletaceae</taxon>
        <taxon>Boletoideae</taxon>
        <taxon>Boletus</taxon>
    </lineage>
</organism>